<keyword evidence="2" id="KW-1185">Reference proteome</keyword>
<reference evidence="2" key="1">
    <citation type="submission" date="2018-01" db="EMBL/GenBank/DDBJ databases">
        <authorList>
            <person name="Kerou L M."/>
        </authorList>
    </citation>
    <scope>NUCLEOTIDE SEQUENCE [LARGE SCALE GENOMIC DNA]</scope>
    <source>
        <strain evidence="2">SCU2</strain>
    </source>
</reference>
<dbReference type="GeneID" id="41594892"/>
<dbReference type="Pfam" id="PF02598">
    <property type="entry name" value="Methyltrn_RNA_3"/>
    <property type="match status" value="1"/>
</dbReference>
<evidence type="ECO:0000313" key="2">
    <source>
        <dbReference type="Proteomes" id="UP000236248"/>
    </source>
</evidence>
<dbReference type="InterPro" id="IPR003750">
    <property type="entry name" value="Put_MeTrfase-C9orf114-like"/>
</dbReference>
<dbReference type="KEGG" id="ncv:NCAV_0834"/>
<dbReference type="Proteomes" id="UP000236248">
    <property type="component" value="Chromosome NCAV"/>
</dbReference>
<gene>
    <name evidence="1" type="ORF">NCAV_0834</name>
</gene>
<dbReference type="PANTHER" id="PTHR12150:SF13">
    <property type="entry name" value="METHYLTRANSFERASE C9ORF114-RELATED"/>
    <property type="match status" value="1"/>
</dbReference>
<dbReference type="EMBL" id="LT981265">
    <property type="protein sequence ID" value="SPC34012.1"/>
    <property type="molecule type" value="Genomic_DNA"/>
</dbReference>
<dbReference type="PANTHER" id="PTHR12150">
    <property type="entry name" value="CLASS IV SAM-BINDING METHYLTRANSFERASE-RELATED"/>
    <property type="match status" value="1"/>
</dbReference>
<dbReference type="AlphaFoldDB" id="A0A2K5AQS9"/>
<dbReference type="CDD" id="cd18086">
    <property type="entry name" value="HsC9orf114-like"/>
    <property type="match status" value="1"/>
</dbReference>
<evidence type="ECO:0000313" key="1">
    <source>
        <dbReference type="EMBL" id="SPC34012.1"/>
    </source>
</evidence>
<protein>
    <recommendedName>
        <fullName evidence="3">RNA-binding protein</fullName>
    </recommendedName>
</protein>
<evidence type="ECO:0008006" key="3">
    <source>
        <dbReference type="Google" id="ProtNLM"/>
    </source>
</evidence>
<dbReference type="Gene3D" id="2.40.50.140">
    <property type="entry name" value="Nucleic acid-binding proteins"/>
    <property type="match status" value="1"/>
</dbReference>
<dbReference type="InterPro" id="IPR029028">
    <property type="entry name" value="Alpha/beta_knot_MTases"/>
</dbReference>
<dbReference type="InterPro" id="IPR012340">
    <property type="entry name" value="NA-bd_OB-fold"/>
</dbReference>
<dbReference type="RefSeq" id="WP_103287234.1">
    <property type="nucleotide sequence ID" value="NZ_LT981265.1"/>
</dbReference>
<dbReference type="InterPro" id="IPR029026">
    <property type="entry name" value="tRNA_m1G_MTases_N"/>
</dbReference>
<sequence>MLSVAIPDSSLADESTLREKSIKASRIARVLAIFGVEFVLIYRDTSADYSKDGMLLKLILEFMDTPQYLRKRLYGRMRELRYAGLFPPLKAPHHKPYVRMDEVKVDDVRQGVVVRRMRDGYYVDVGLDEPVLLEHADKVKVGERVSVIFTSPYPDLRCRIAREGEIKGYWGYHVRYAGTASDLLKGLSSKKKGGESLAIITSKLGRPVREIEHDIAMARDIMLIFGSPYKDVYEIAGNVRIDMLTYNFFPMQKVESVRLEEAILGCLAVVNYIKS</sequence>
<name>A0A2K5AQS9_9ARCH</name>
<dbReference type="SUPFAM" id="SSF75217">
    <property type="entry name" value="alpha/beta knot"/>
    <property type="match status" value="1"/>
</dbReference>
<dbReference type="SUPFAM" id="SSF50249">
    <property type="entry name" value="Nucleic acid-binding proteins"/>
    <property type="match status" value="1"/>
</dbReference>
<dbReference type="Gene3D" id="3.40.1280.10">
    <property type="match status" value="1"/>
</dbReference>
<accession>A0A2K5AQS9</accession>
<organism evidence="1 2">
    <name type="scientific">Candidatus Nitrosocaldus cavascurensis</name>
    <dbReference type="NCBI Taxonomy" id="2058097"/>
    <lineage>
        <taxon>Archaea</taxon>
        <taxon>Nitrososphaerota</taxon>
        <taxon>Nitrososphaeria</taxon>
        <taxon>Candidatus Nitrosocaldales</taxon>
        <taxon>Candidatus Nitrosocaldaceae</taxon>
        <taxon>Candidatus Nitrosocaldus</taxon>
    </lineage>
</organism>
<proteinExistence type="predicted"/>